<dbReference type="GO" id="GO:0005886">
    <property type="term" value="C:plasma membrane"/>
    <property type="evidence" value="ECO:0007669"/>
    <property type="project" value="UniProtKB-SubCell"/>
</dbReference>
<evidence type="ECO:0000256" key="3">
    <source>
        <dbReference type="ARBA" id="ARBA00022692"/>
    </source>
</evidence>
<dbReference type="GO" id="GO:0022857">
    <property type="term" value="F:transmembrane transporter activity"/>
    <property type="evidence" value="ECO:0007669"/>
    <property type="project" value="TreeGrafter"/>
</dbReference>
<dbReference type="STRING" id="877455.Metbo_1515"/>
<keyword evidence="2" id="KW-1003">Cell membrane</keyword>
<dbReference type="PANTHER" id="PTHR30572:SF4">
    <property type="entry name" value="ABC TRANSPORTER PERMEASE YTRF"/>
    <property type="match status" value="1"/>
</dbReference>
<dbReference type="Proteomes" id="UP000007490">
    <property type="component" value="Chromosome"/>
</dbReference>
<sequence>MSFLSLVVKNPFRNKTRSSLAIVGIAIGIMVIVALGMITGGLENSTQSTLKAGSAEITVSQAGSSNMQSGQTINQTYVNDLLPLSGVKSTAGVLRATNTTSGASSSNTSQAGGFGGLSITGVDSDKLSLLGVDSVNGTAFTNDSTDQVIIGKTAAESLNKTVGDTIDLFGKNFTVKGTFETGSFMTDNGIMMPLSTLQNLTSNQDKVSSVLVKVTDNANVTTVSNTIQDAYPNQLTTSTAADQANRINQGLGFINTASWAISLLAIFIGAVGVINTMIMTVYERTREIGVLKAVGWKDTRILGMILGESIVLTLLAFVAGTLIAVVGVEVLLTLVPSVGSVITPSFSIYIFLRAFAVALVVGVIGGLYPAYRASRLSPTEALRYE</sequence>
<dbReference type="GeneID" id="10277966"/>
<feature type="transmembrane region" description="Helical" evidence="7">
    <location>
        <begin position="259"/>
        <end position="282"/>
    </location>
</feature>
<reference evidence="10 11" key="2">
    <citation type="journal article" date="2014" name="Int. J. Syst. Evol. Microbiol.">
        <title>Methanobacterium paludis sp. nov. and a novel strain of Methanobacterium lacus isolated from northern peatlands.</title>
        <authorList>
            <person name="Cadillo-Quiroz H."/>
            <person name="Brauer S.L."/>
            <person name="Goodson N."/>
            <person name="Yavitt J.B."/>
            <person name="Zinder S.H."/>
        </authorList>
    </citation>
    <scope>NUCLEOTIDE SEQUENCE [LARGE SCALE GENOMIC DNA]</scope>
    <source>
        <strain evidence="10 11">AL-21</strain>
    </source>
</reference>
<dbReference type="InterPro" id="IPR003838">
    <property type="entry name" value="ABC3_permease_C"/>
</dbReference>
<evidence type="ECO:0000313" key="10">
    <source>
        <dbReference type="EMBL" id="ADZ09746.1"/>
    </source>
</evidence>
<name>F0T8J5_METLA</name>
<dbReference type="KEGG" id="mel:Metbo_1515"/>
<keyword evidence="3 7" id="KW-0812">Transmembrane</keyword>
<evidence type="ECO:0000313" key="11">
    <source>
        <dbReference type="Proteomes" id="UP000007490"/>
    </source>
</evidence>
<keyword evidence="4 7" id="KW-1133">Transmembrane helix</keyword>
<comment type="similarity">
    <text evidence="6">Belongs to the ABC-4 integral membrane protein family.</text>
</comment>
<dbReference type="InterPro" id="IPR025857">
    <property type="entry name" value="MacB_PCD"/>
</dbReference>
<evidence type="ECO:0008006" key="12">
    <source>
        <dbReference type="Google" id="ProtNLM"/>
    </source>
</evidence>
<evidence type="ECO:0000259" key="8">
    <source>
        <dbReference type="Pfam" id="PF02687"/>
    </source>
</evidence>
<feature type="transmembrane region" description="Helical" evidence="7">
    <location>
        <begin position="302"/>
        <end position="326"/>
    </location>
</feature>
<evidence type="ECO:0000256" key="4">
    <source>
        <dbReference type="ARBA" id="ARBA00022989"/>
    </source>
</evidence>
<dbReference type="HOGENOM" id="CLU_000604_8_0_2"/>
<evidence type="ECO:0000256" key="1">
    <source>
        <dbReference type="ARBA" id="ARBA00004651"/>
    </source>
</evidence>
<organism evidence="10 11">
    <name type="scientific">Methanobacterium lacus (strain AL-21)</name>
    <dbReference type="NCBI Taxonomy" id="877455"/>
    <lineage>
        <taxon>Archaea</taxon>
        <taxon>Methanobacteriati</taxon>
        <taxon>Methanobacteriota</taxon>
        <taxon>Methanomada group</taxon>
        <taxon>Methanobacteria</taxon>
        <taxon>Methanobacteriales</taxon>
        <taxon>Methanobacteriaceae</taxon>
        <taxon>Methanobacterium</taxon>
    </lineage>
</organism>
<dbReference type="InterPro" id="IPR050250">
    <property type="entry name" value="Macrolide_Exporter_MacB"/>
</dbReference>
<dbReference type="RefSeq" id="WP_013645097.1">
    <property type="nucleotide sequence ID" value="NC_015216.1"/>
</dbReference>
<dbReference type="AlphaFoldDB" id="F0T8J5"/>
<feature type="domain" description="MacB-like periplasmic core" evidence="9">
    <location>
        <begin position="18"/>
        <end position="229"/>
    </location>
</feature>
<dbReference type="Pfam" id="PF12704">
    <property type="entry name" value="MacB_PCD"/>
    <property type="match status" value="1"/>
</dbReference>
<protein>
    <recommendedName>
        <fullName evidence="12">ABC3 transporter permease protein domain-containing protein</fullName>
    </recommendedName>
</protein>
<dbReference type="Pfam" id="PF02687">
    <property type="entry name" value="FtsX"/>
    <property type="match status" value="1"/>
</dbReference>
<feature type="domain" description="ABC3 transporter permease C-terminal" evidence="8">
    <location>
        <begin position="260"/>
        <end position="378"/>
    </location>
</feature>
<feature type="transmembrane region" description="Helical" evidence="7">
    <location>
        <begin position="20"/>
        <end position="42"/>
    </location>
</feature>
<keyword evidence="5 7" id="KW-0472">Membrane</keyword>
<proteinExistence type="inferred from homology"/>
<dbReference type="eggNOG" id="arCOG02312">
    <property type="taxonomic scope" value="Archaea"/>
</dbReference>
<dbReference type="PANTHER" id="PTHR30572">
    <property type="entry name" value="MEMBRANE COMPONENT OF TRANSPORTER-RELATED"/>
    <property type="match status" value="1"/>
</dbReference>
<comment type="subcellular location">
    <subcellularLocation>
        <location evidence="1">Cell membrane</location>
        <topology evidence="1">Multi-pass membrane protein</topology>
    </subcellularLocation>
</comment>
<evidence type="ECO:0000256" key="5">
    <source>
        <dbReference type="ARBA" id="ARBA00023136"/>
    </source>
</evidence>
<evidence type="ECO:0000259" key="9">
    <source>
        <dbReference type="Pfam" id="PF12704"/>
    </source>
</evidence>
<dbReference type="OrthoDB" id="11469at2157"/>
<evidence type="ECO:0000256" key="2">
    <source>
        <dbReference type="ARBA" id="ARBA00022475"/>
    </source>
</evidence>
<keyword evidence="11" id="KW-1185">Reference proteome</keyword>
<evidence type="ECO:0000256" key="7">
    <source>
        <dbReference type="SAM" id="Phobius"/>
    </source>
</evidence>
<gene>
    <name evidence="10" type="ordered locus">Metbo_1515</name>
</gene>
<feature type="transmembrane region" description="Helical" evidence="7">
    <location>
        <begin position="346"/>
        <end position="368"/>
    </location>
</feature>
<accession>F0T8J5</accession>
<evidence type="ECO:0000256" key="6">
    <source>
        <dbReference type="ARBA" id="ARBA00038076"/>
    </source>
</evidence>
<reference evidence="11" key="1">
    <citation type="submission" date="2011-02" db="EMBL/GenBank/DDBJ databases">
        <title>Complete sequence of Methanobacterium sp. AL-21.</title>
        <authorList>
            <consortium name="US DOE Joint Genome Institute"/>
            <person name="Lucas S."/>
            <person name="Copeland A."/>
            <person name="Lapidus A."/>
            <person name="Cheng J.-F."/>
            <person name="Goodwin L."/>
            <person name="Pitluck S."/>
            <person name="Chertkov O."/>
            <person name="Detter J.C."/>
            <person name="Han C."/>
            <person name="Tapia R."/>
            <person name="Land M."/>
            <person name="Hauser L."/>
            <person name="Kyrpides N."/>
            <person name="Ivanova N."/>
            <person name="Mikhailova N."/>
            <person name="Pagani I."/>
            <person name="Cadillo-Quiroz H."/>
            <person name="Imachi H."/>
            <person name="Zinder S."/>
            <person name="Liu W."/>
            <person name="Woyke T."/>
        </authorList>
    </citation>
    <scope>NUCLEOTIDE SEQUENCE [LARGE SCALE GENOMIC DNA]</scope>
    <source>
        <strain evidence="11">AL-21</strain>
    </source>
</reference>
<dbReference type="EMBL" id="CP002551">
    <property type="protein sequence ID" value="ADZ09746.1"/>
    <property type="molecule type" value="Genomic_DNA"/>
</dbReference>